<proteinExistence type="predicted"/>
<name>A0A2G9R5J0_AQUCT</name>
<evidence type="ECO:0008006" key="4">
    <source>
        <dbReference type="Google" id="ProtNLM"/>
    </source>
</evidence>
<dbReference type="EMBL" id="KV961325">
    <property type="protein sequence ID" value="PIO23158.1"/>
    <property type="molecule type" value="Genomic_DNA"/>
</dbReference>
<keyword evidence="1" id="KW-0472">Membrane</keyword>
<reference evidence="3" key="1">
    <citation type="journal article" date="2017" name="Nat. Commun.">
        <title>The North American bullfrog draft genome provides insight into hormonal regulation of long noncoding RNA.</title>
        <authorList>
            <person name="Hammond S.A."/>
            <person name="Warren R.L."/>
            <person name="Vandervalk B.P."/>
            <person name="Kucuk E."/>
            <person name="Khan H."/>
            <person name="Gibb E.A."/>
            <person name="Pandoh P."/>
            <person name="Kirk H."/>
            <person name="Zhao Y."/>
            <person name="Jones M."/>
            <person name="Mungall A.J."/>
            <person name="Coope R."/>
            <person name="Pleasance S."/>
            <person name="Moore R.A."/>
            <person name="Holt R.A."/>
            <person name="Round J.M."/>
            <person name="Ohora S."/>
            <person name="Walle B.V."/>
            <person name="Veldhoen N."/>
            <person name="Helbing C.C."/>
            <person name="Birol I."/>
        </authorList>
    </citation>
    <scope>NUCLEOTIDE SEQUENCE [LARGE SCALE GENOMIC DNA]</scope>
</reference>
<dbReference type="InterPro" id="IPR036179">
    <property type="entry name" value="Ig-like_dom_sf"/>
</dbReference>
<protein>
    <recommendedName>
        <fullName evidence="4">Immunoglobulin V-set domain-containing protein</fullName>
    </recommendedName>
</protein>
<keyword evidence="1" id="KW-1133">Transmembrane helix</keyword>
<dbReference type="OrthoDB" id="8908372at2759"/>
<dbReference type="SUPFAM" id="SSF48726">
    <property type="entry name" value="Immunoglobulin"/>
    <property type="match status" value="1"/>
</dbReference>
<dbReference type="PANTHER" id="PTHR23267">
    <property type="entry name" value="IMMUNOGLOBULIN LIGHT CHAIN"/>
    <property type="match status" value="1"/>
</dbReference>
<dbReference type="InterPro" id="IPR013783">
    <property type="entry name" value="Ig-like_fold"/>
</dbReference>
<dbReference type="AlphaFoldDB" id="A0A2G9R5J0"/>
<dbReference type="InterPro" id="IPR050150">
    <property type="entry name" value="IgV_Light_Chain"/>
</dbReference>
<keyword evidence="1" id="KW-0812">Transmembrane</keyword>
<dbReference type="Gene3D" id="2.60.40.10">
    <property type="entry name" value="Immunoglobulins"/>
    <property type="match status" value="1"/>
</dbReference>
<accession>A0A2G9R5J0</accession>
<sequence>MKADNIKEEDRLQMSGLLPYVYCMSALSFNNIIPNFSFLLYFLFSQKGVKMEMSAGFFLLFLLFSLGSLEQISMAKTPNVISKSPIETVTITCKTRKAVNDANPKFHALPRNYQKLEQSPPLIIYHAYRQNTGVPDRFSRTVSIPDVILKIAKFEIPDEVDYYCQQRKERPNTQ</sequence>
<evidence type="ECO:0000313" key="2">
    <source>
        <dbReference type="EMBL" id="PIO23158.1"/>
    </source>
</evidence>
<keyword evidence="3" id="KW-1185">Reference proteome</keyword>
<gene>
    <name evidence="2" type="ORF">AB205_0088050</name>
</gene>
<evidence type="ECO:0000256" key="1">
    <source>
        <dbReference type="SAM" id="Phobius"/>
    </source>
</evidence>
<feature type="transmembrane region" description="Helical" evidence="1">
    <location>
        <begin position="56"/>
        <end position="74"/>
    </location>
</feature>
<evidence type="ECO:0000313" key="3">
    <source>
        <dbReference type="Proteomes" id="UP000228934"/>
    </source>
</evidence>
<organism evidence="2 3">
    <name type="scientific">Aquarana catesbeiana</name>
    <name type="common">American bullfrog</name>
    <name type="synonym">Rana catesbeiana</name>
    <dbReference type="NCBI Taxonomy" id="8400"/>
    <lineage>
        <taxon>Eukaryota</taxon>
        <taxon>Metazoa</taxon>
        <taxon>Chordata</taxon>
        <taxon>Craniata</taxon>
        <taxon>Vertebrata</taxon>
        <taxon>Euteleostomi</taxon>
        <taxon>Amphibia</taxon>
        <taxon>Batrachia</taxon>
        <taxon>Anura</taxon>
        <taxon>Neobatrachia</taxon>
        <taxon>Ranoidea</taxon>
        <taxon>Ranidae</taxon>
        <taxon>Aquarana</taxon>
    </lineage>
</organism>
<feature type="transmembrane region" description="Helical" evidence="1">
    <location>
        <begin position="19"/>
        <end position="44"/>
    </location>
</feature>
<dbReference type="Proteomes" id="UP000228934">
    <property type="component" value="Unassembled WGS sequence"/>
</dbReference>